<proteinExistence type="predicted"/>
<keyword evidence="3" id="KW-1185">Reference proteome</keyword>
<keyword evidence="1" id="KW-0812">Transmembrane</keyword>
<feature type="transmembrane region" description="Helical" evidence="1">
    <location>
        <begin position="83"/>
        <end position="105"/>
    </location>
</feature>
<evidence type="ECO:0000313" key="3">
    <source>
        <dbReference type="Proteomes" id="UP000317496"/>
    </source>
</evidence>
<dbReference type="EMBL" id="CP041636">
    <property type="protein sequence ID" value="QDO95902.1"/>
    <property type="molecule type" value="Genomic_DNA"/>
</dbReference>
<dbReference type="KEGG" id="fer:FNB15_00770"/>
<dbReference type="OrthoDB" id="9809132at2"/>
<evidence type="ECO:0000256" key="1">
    <source>
        <dbReference type="SAM" id="Phobius"/>
    </source>
</evidence>
<dbReference type="InterPro" id="IPR053196">
    <property type="entry name" value="Lipoprotein_YbaY-like"/>
</dbReference>
<organism evidence="2 3">
    <name type="scientific">Ferrovibrio terrae</name>
    <dbReference type="NCBI Taxonomy" id="2594003"/>
    <lineage>
        <taxon>Bacteria</taxon>
        <taxon>Pseudomonadati</taxon>
        <taxon>Pseudomonadota</taxon>
        <taxon>Alphaproteobacteria</taxon>
        <taxon>Rhodospirillales</taxon>
        <taxon>Rhodospirillaceae</taxon>
        <taxon>Ferrovibrio</taxon>
    </lineage>
</organism>
<keyword evidence="1" id="KW-0472">Membrane</keyword>
<evidence type="ECO:0000313" key="2">
    <source>
        <dbReference type="EMBL" id="QDO95902.1"/>
    </source>
</evidence>
<dbReference type="AlphaFoldDB" id="A0A516GWN6"/>
<dbReference type="PANTHER" id="PTHR38013">
    <property type="entry name" value="GLYCOPROTEIN/POLYSACCHARIDE METABOLISM"/>
    <property type="match status" value="1"/>
</dbReference>
<dbReference type="Pfam" id="PF09619">
    <property type="entry name" value="YscW"/>
    <property type="match status" value="1"/>
</dbReference>
<keyword evidence="1" id="KW-1133">Transmembrane helix</keyword>
<protein>
    <submittedName>
        <fullName evidence="2">Uncharacterized protein</fullName>
    </submittedName>
</protein>
<dbReference type="PANTHER" id="PTHR38013:SF1">
    <property type="entry name" value="GLYCOPROTEIN_POLYSACCHARIDE METABOLISM"/>
    <property type="match status" value="1"/>
</dbReference>
<dbReference type="InterPro" id="IPR039366">
    <property type="entry name" value="Pilotin"/>
</dbReference>
<name>A0A516GWN6_9PROT</name>
<gene>
    <name evidence="2" type="ORF">FNB15_00770</name>
</gene>
<accession>A0A516GWN6</accession>
<sequence>MPGATTLSAAVFCLKQKHDHTNQAEPHRYSHVRLLPPCQERSFGHAPEKTGTDTATRQAIALLRRARSVLTIRRKNMIARRSFMMFAAAAIAATTVVACASRSYAVNGTVSYRERLILPADSIIVVRLEDVTRGQSYPEVVAEQRLVPNSMAVTQFSLPYQYGTLNPNATYVVNAWIEQGGRVLFRNNKVYQVLTKTAPTSGIHVELEQVAAVFVPQPVTTVQPAGTVVQQTTTTTTTPTGAVIVQPAPTGGTYYVAPAPAAPPAGTIILQPAR</sequence>
<dbReference type="Proteomes" id="UP000317496">
    <property type="component" value="Chromosome"/>
</dbReference>
<reference evidence="2 3" key="1">
    <citation type="submission" date="2019-07" db="EMBL/GenBank/DDBJ databases">
        <title>Genome sequencing for Ferrovibrio sp. K5.</title>
        <authorList>
            <person name="Park S.-J."/>
        </authorList>
    </citation>
    <scope>NUCLEOTIDE SEQUENCE [LARGE SCALE GENOMIC DNA]</scope>
    <source>
        <strain evidence="2 3">K5</strain>
    </source>
</reference>